<evidence type="ECO:0000313" key="1">
    <source>
        <dbReference type="EMBL" id="CAJ02274.1"/>
    </source>
</evidence>
<reference evidence="1 2" key="1">
    <citation type="journal article" date="2005" name="Science">
        <title>The genome of the kinetoplastid parasite, Leishmania major.</title>
        <authorList>
            <person name="Ivens A.C."/>
            <person name="Peacock C.S."/>
            <person name="Worthey E.A."/>
            <person name="Murphy L."/>
            <person name="Aggarwal G."/>
            <person name="Berriman M."/>
            <person name="Sisk E."/>
            <person name="Rajandream M.A."/>
            <person name="Adlem E."/>
            <person name="Aert R."/>
            <person name="Anupama A."/>
            <person name="Apostolou Z."/>
            <person name="Attipoe P."/>
            <person name="Bason N."/>
            <person name="Bauser C."/>
            <person name="Beck A."/>
            <person name="Beverley S.M."/>
            <person name="Bianchettin G."/>
            <person name="Borzym K."/>
            <person name="Bothe G."/>
            <person name="Bruschi C.V."/>
            <person name="Collins M."/>
            <person name="Cadag E."/>
            <person name="Ciarloni L."/>
            <person name="Clayton C."/>
            <person name="Coulson R.M."/>
            <person name="Cronin A."/>
            <person name="Cruz A.K."/>
            <person name="Davies R.M."/>
            <person name="De Gaudenzi J."/>
            <person name="Dobson D.E."/>
            <person name="Duesterhoeft A."/>
            <person name="Fazelina G."/>
            <person name="Fosker N."/>
            <person name="Frasch A.C."/>
            <person name="Fraser A."/>
            <person name="Fuchs M."/>
            <person name="Gabel C."/>
            <person name="Goble A."/>
            <person name="Goffeau A."/>
            <person name="Harris D."/>
            <person name="Hertz-Fowler C."/>
            <person name="Hilbert H."/>
            <person name="Horn D."/>
            <person name="Huang Y."/>
            <person name="Klages S."/>
            <person name="Knights A."/>
            <person name="Kube M."/>
            <person name="Larke N."/>
            <person name="Litvin L."/>
            <person name="Lord A."/>
            <person name="Louie T."/>
            <person name="Marra M."/>
            <person name="Masuy D."/>
            <person name="Matthews K."/>
            <person name="Michaeli S."/>
            <person name="Mottram J.C."/>
            <person name="Muller-Auer S."/>
            <person name="Munden H."/>
            <person name="Nelson S."/>
            <person name="Norbertczak H."/>
            <person name="Oliver K."/>
            <person name="O'neil S."/>
            <person name="Pentony M."/>
            <person name="Pohl T.M."/>
            <person name="Price C."/>
            <person name="Purnelle B."/>
            <person name="Quail M.A."/>
            <person name="Rabbinowitsch E."/>
            <person name="Reinhardt R."/>
            <person name="Rieger M."/>
            <person name="Rinta J."/>
            <person name="Robben J."/>
            <person name="Robertson L."/>
            <person name="Ruiz J.C."/>
            <person name="Rutter S."/>
            <person name="Saunders D."/>
            <person name="Schafer M."/>
            <person name="Schein J."/>
            <person name="Schwartz D.C."/>
            <person name="Seeger K."/>
            <person name="Seyler A."/>
            <person name="Sharp S."/>
            <person name="Shin H."/>
            <person name="Sivam D."/>
            <person name="Squares R."/>
            <person name="Squares S."/>
            <person name="Tosato V."/>
            <person name="Vogt C."/>
            <person name="Volckaert G."/>
            <person name="Wambutt R."/>
            <person name="Warren T."/>
            <person name="Wedler H."/>
            <person name="Woodward J."/>
            <person name="Zhou S."/>
            <person name="Zimmermann W."/>
            <person name="Smith D.F."/>
            <person name="Blackwell J.M."/>
            <person name="Stuart K.D."/>
            <person name="Barrell B."/>
            <person name="Myler P.J."/>
        </authorList>
    </citation>
    <scope>NUCLEOTIDE SEQUENCE [LARGE SCALE GENOMIC DNA]</scope>
    <source>
        <strain evidence="2">MHOM/IL/81/Friedlin</strain>
    </source>
</reference>
<dbReference type="KEGG" id="lma:LMJF_08_0950"/>
<evidence type="ECO:0000313" key="2">
    <source>
        <dbReference type="Proteomes" id="UP000000542"/>
    </source>
</evidence>
<dbReference type="eggNOG" id="ENOG502SN1G">
    <property type="taxonomic scope" value="Eukaryota"/>
</dbReference>
<dbReference type="EMBL" id="FR796404">
    <property type="protein sequence ID" value="CAJ02274.1"/>
    <property type="molecule type" value="Genomic_DNA"/>
</dbReference>
<dbReference type="GeneID" id="5649379"/>
<protein>
    <submittedName>
        <fullName evidence="1">Uncharacterized protein</fullName>
    </submittedName>
</protein>
<dbReference type="VEuPathDB" id="TriTrypDB:LMJSD75_080014100"/>
<name>Q4QI74_LEIMA</name>
<dbReference type="VEuPathDB" id="TriTrypDB:LMJFC_080015600"/>
<dbReference type="InParanoid" id="Q4QI74"/>
<dbReference type="Proteomes" id="UP000000542">
    <property type="component" value="Chromosome 8"/>
</dbReference>
<keyword evidence="2" id="KW-1185">Reference proteome</keyword>
<sequence length="149" mass="17532">MAAMLRLTFALRLSSKQLSHGPLATHTRKQSFRQSKTALQVSRLRSQTQRANFNLQQELNRDFGARQYAFAQGRRSMQRAAEDLMYDRAYRAERHRGRAGEVYRTTKDRAAEVATARQLLQMQESTRRLMKKGRTQRVEAFRAQKQWNR</sequence>
<dbReference type="OMA" id="FGARQHT"/>
<dbReference type="RefSeq" id="XP_001681124.1">
    <property type="nucleotide sequence ID" value="XM_001681072.1"/>
</dbReference>
<organism evidence="1 2">
    <name type="scientific">Leishmania major</name>
    <dbReference type="NCBI Taxonomy" id="5664"/>
    <lineage>
        <taxon>Eukaryota</taxon>
        <taxon>Discoba</taxon>
        <taxon>Euglenozoa</taxon>
        <taxon>Kinetoplastea</taxon>
        <taxon>Metakinetoplastina</taxon>
        <taxon>Trypanosomatida</taxon>
        <taxon>Trypanosomatidae</taxon>
        <taxon>Leishmaniinae</taxon>
        <taxon>Leishmania</taxon>
    </lineage>
</organism>
<accession>Q4QI74</accession>
<dbReference type="HOGENOM" id="CLU_1753223_0_0_1"/>
<dbReference type="VEuPathDB" id="TriTrypDB:LMJLV39_080014000"/>
<dbReference type="VEuPathDB" id="TriTrypDB:LmjF.08.0950"/>
<reference evidence="1 2" key="2">
    <citation type="journal article" date="2011" name="Genome Res.">
        <title>Chromosome and gene copy number variation allow major structural change between species and strains of Leishmania.</title>
        <authorList>
            <person name="Rogers M.B."/>
            <person name="Hilley J.D."/>
            <person name="Dickens N.J."/>
            <person name="Wilkes J."/>
            <person name="Bates P.A."/>
            <person name="Depledge D.P."/>
            <person name="Harris D."/>
            <person name="Her Y."/>
            <person name="Herzyk P."/>
            <person name="Imamura H."/>
            <person name="Otto T.D."/>
            <person name="Sanders M."/>
            <person name="Seeger K."/>
            <person name="Dujardin J.C."/>
            <person name="Berriman M."/>
            <person name="Smith D.F."/>
            <person name="Hertz-Fowler C."/>
            <person name="Mottram J.C."/>
        </authorList>
    </citation>
    <scope>NUCLEOTIDE SEQUENCE [LARGE SCALE GENOMIC DNA]</scope>
    <source>
        <strain evidence="2">MHOM/IL/81/Friedlin</strain>
    </source>
</reference>
<dbReference type="AlphaFoldDB" id="Q4QI74"/>
<gene>
    <name evidence="1" type="ORF">LMJF_08_0950</name>
</gene>
<proteinExistence type="predicted"/>